<comment type="subcellular location">
    <subcellularLocation>
        <location evidence="1">Membrane</location>
        <topology evidence="1">Multi-pass membrane protein</topology>
    </subcellularLocation>
</comment>
<evidence type="ECO:0000256" key="1">
    <source>
        <dbReference type="ARBA" id="ARBA00004141"/>
    </source>
</evidence>
<dbReference type="PANTHER" id="PTHR37422">
    <property type="entry name" value="TEICHURONIC ACID BIOSYNTHESIS PROTEIN TUAE"/>
    <property type="match status" value="1"/>
</dbReference>
<feature type="transmembrane region" description="Helical" evidence="5">
    <location>
        <begin position="58"/>
        <end position="76"/>
    </location>
</feature>
<evidence type="ECO:0000259" key="6">
    <source>
        <dbReference type="Pfam" id="PF04932"/>
    </source>
</evidence>
<dbReference type="GO" id="GO:0016020">
    <property type="term" value="C:membrane"/>
    <property type="evidence" value="ECO:0007669"/>
    <property type="project" value="UniProtKB-SubCell"/>
</dbReference>
<reference evidence="8" key="1">
    <citation type="submission" date="2016-07" db="EMBL/GenBank/DDBJ databases">
        <title>Nontailed viruses are major unrecognized killers of bacteria in the ocean.</title>
        <authorList>
            <person name="Kauffman K."/>
            <person name="Hussain F."/>
            <person name="Yang J."/>
            <person name="Arevalo P."/>
            <person name="Brown J."/>
            <person name="Cutler M."/>
            <person name="Kelly L."/>
            <person name="Polz M.F."/>
        </authorList>
    </citation>
    <scope>NUCLEOTIDE SEQUENCE [LARGE SCALE GENOMIC DNA]</scope>
    <source>
        <strain evidence="8">10N.261.51.B8</strain>
    </source>
</reference>
<dbReference type="PANTHER" id="PTHR37422:SF17">
    <property type="entry name" value="O-ANTIGEN LIGASE"/>
    <property type="match status" value="1"/>
</dbReference>
<feature type="transmembrane region" description="Helical" evidence="5">
    <location>
        <begin position="30"/>
        <end position="46"/>
    </location>
</feature>
<dbReference type="InterPro" id="IPR007016">
    <property type="entry name" value="O-antigen_ligase-rel_domated"/>
</dbReference>
<evidence type="ECO:0000313" key="7">
    <source>
        <dbReference type="EMBL" id="PML53335.1"/>
    </source>
</evidence>
<proteinExistence type="predicted"/>
<feature type="transmembrane region" description="Helical" evidence="5">
    <location>
        <begin position="185"/>
        <end position="201"/>
    </location>
</feature>
<feature type="transmembrane region" description="Helical" evidence="5">
    <location>
        <begin position="136"/>
        <end position="156"/>
    </location>
</feature>
<feature type="transmembrane region" description="Helical" evidence="5">
    <location>
        <begin position="5"/>
        <end position="24"/>
    </location>
</feature>
<evidence type="ECO:0000256" key="4">
    <source>
        <dbReference type="ARBA" id="ARBA00023136"/>
    </source>
</evidence>
<feature type="transmembrane region" description="Helical" evidence="5">
    <location>
        <begin position="311"/>
        <end position="332"/>
    </location>
</feature>
<sequence>MKNNVINSLILLPYFYLFIFIAILPGGEKNMVIGAVISIFTSLAVVSKQTIKQNLSNYTFWIIILFSAFISLKYLFQSASPSMLRATLSVSLLMLVFPIRLLNQRSLMWMSFIGSIALTIFISYHLLFLGTERGNLLLNAIPYSTLCGAIAILALYQFIETKKLLPIATALLSISSILISETRGIWLAFLCALSILLFFYLRAQKRRWKIFGVMLTVFFTVSILFKDQLIERYEYTEKEYSAIQSGYYGTSIGLRLQMWQAATEIGKRNFWVGAGSEHKKVFLNLVDEDLIEPSLAKFHPDQYHNQFFENFAKMGIIGLIFTLMLFLVPLYYAATKKNEKSSLIFSLVAFYFIACLTDSPLWYAETTLMYMMLIVPLCNDQLSFKPKIKTN</sequence>
<keyword evidence="3 5" id="KW-1133">Transmembrane helix</keyword>
<name>A0A2N7IA99_9VIBR</name>
<dbReference type="EMBL" id="MCYL01000045">
    <property type="protein sequence ID" value="PML53335.1"/>
    <property type="molecule type" value="Genomic_DNA"/>
</dbReference>
<feature type="domain" description="O-antigen ligase-related" evidence="6">
    <location>
        <begin position="169"/>
        <end position="322"/>
    </location>
</feature>
<accession>A0A2N7IA99</accession>
<dbReference type="InterPro" id="IPR051533">
    <property type="entry name" value="WaaL-like"/>
</dbReference>
<comment type="caution">
    <text evidence="7">The sequence shown here is derived from an EMBL/GenBank/DDBJ whole genome shotgun (WGS) entry which is preliminary data.</text>
</comment>
<feature type="transmembrane region" description="Helical" evidence="5">
    <location>
        <begin position="109"/>
        <end position="130"/>
    </location>
</feature>
<dbReference type="AlphaFoldDB" id="A0A2N7IA99"/>
<organism evidence="7 8">
    <name type="scientific">Vibrio lentus</name>
    <dbReference type="NCBI Taxonomy" id="136468"/>
    <lineage>
        <taxon>Bacteria</taxon>
        <taxon>Pseudomonadati</taxon>
        <taxon>Pseudomonadota</taxon>
        <taxon>Gammaproteobacteria</taxon>
        <taxon>Vibrionales</taxon>
        <taxon>Vibrionaceae</taxon>
        <taxon>Vibrio</taxon>
    </lineage>
</organism>
<evidence type="ECO:0000256" key="3">
    <source>
        <dbReference type="ARBA" id="ARBA00022989"/>
    </source>
</evidence>
<gene>
    <name evidence="7" type="ORF">BCT74_12200</name>
</gene>
<dbReference type="Proteomes" id="UP000235746">
    <property type="component" value="Unassembled WGS sequence"/>
</dbReference>
<evidence type="ECO:0000256" key="2">
    <source>
        <dbReference type="ARBA" id="ARBA00022692"/>
    </source>
</evidence>
<feature type="transmembrane region" description="Helical" evidence="5">
    <location>
        <begin position="208"/>
        <end position="225"/>
    </location>
</feature>
<feature type="transmembrane region" description="Helical" evidence="5">
    <location>
        <begin position="344"/>
        <end position="363"/>
    </location>
</feature>
<keyword evidence="2 5" id="KW-0812">Transmembrane</keyword>
<dbReference type="RefSeq" id="WP_102558501.1">
    <property type="nucleotide sequence ID" value="NZ_MCYL01000045.1"/>
</dbReference>
<evidence type="ECO:0000256" key="5">
    <source>
        <dbReference type="SAM" id="Phobius"/>
    </source>
</evidence>
<keyword evidence="4 5" id="KW-0472">Membrane</keyword>
<protein>
    <submittedName>
        <fullName evidence="7">Polymerase</fullName>
    </submittedName>
</protein>
<evidence type="ECO:0000313" key="8">
    <source>
        <dbReference type="Proteomes" id="UP000235746"/>
    </source>
</evidence>
<dbReference type="Pfam" id="PF04932">
    <property type="entry name" value="Wzy_C"/>
    <property type="match status" value="1"/>
</dbReference>